<organism evidence="1 2">
    <name type="scientific">Mesorhizobium plurifarium</name>
    <dbReference type="NCBI Taxonomy" id="69974"/>
    <lineage>
        <taxon>Bacteria</taxon>
        <taxon>Pseudomonadati</taxon>
        <taxon>Pseudomonadota</taxon>
        <taxon>Alphaproteobacteria</taxon>
        <taxon>Hyphomicrobiales</taxon>
        <taxon>Phyllobacteriaceae</taxon>
        <taxon>Mesorhizobium</taxon>
    </lineage>
</organism>
<sequence length="83" mass="9773">MWVDCGYCHDRYGRRYYDPGDLIKVFGDVDVNRLSRAMKCERCGRNDNIECDVIVPAAAERARITVRRLVKIEVRKRPVWRDG</sequence>
<proteinExistence type="predicted"/>
<reference evidence="2" key="1">
    <citation type="submission" date="2014-08" db="EMBL/GenBank/DDBJ databases">
        <authorList>
            <person name="Edwards T."/>
        </authorList>
    </citation>
    <scope>NUCLEOTIDE SEQUENCE [LARGE SCALE GENOMIC DNA]</scope>
</reference>
<evidence type="ECO:0000313" key="2">
    <source>
        <dbReference type="Proteomes" id="UP000182888"/>
    </source>
</evidence>
<protein>
    <submittedName>
        <fullName evidence="1">Uncharacterized protein</fullName>
    </submittedName>
</protein>
<dbReference type="AlphaFoldDB" id="A0A0K2W6G7"/>
<dbReference type="Proteomes" id="UP000182888">
    <property type="component" value="Unassembled WGS sequence"/>
</dbReference>
<name>A0A0K2W6G7_MESPL</name>
<evidence type="ECO:0000313" key="1">
    <source>
        <dbReference type="EMBL" id="CDX62357.1"/>
    </source>
</evidence>
<dbReference type="EMBL" id="CCND01000049">
    <property type="protein sequence ID" value="CDX62357.1"/>
    <property type="molecule type" value="Genomic_DNA"/>
</dbReference>
<gene>
    <name evidence="1" type="ORF">MPL1032_60020</name>
</gene>
<accession>A0A0K2W6G7</accession>